<dbReference type="GO" id="GO:0015171">
    <property type="term" value="F:amino acid transmembrane transporter activity"/>
    <property type="evidence" value="ECO:0007669"/>
    <property type="project" value="UniProtKB-ARBA"/>
</dbReference>
<evidence type="ECO:0000256" key="1">
    <source>
        <dbReference type="ARBA" id="ARBA00004651"/>
    </source>
</evidence>
<sequence length="593" mass="64591">MEATSSTATHDLEKTQSKGSNVSNSSSTDVQQPYSEPKQGLMRTFFNTFKELEPSKEDADLLKNPDLSEAERREIALKNTPLQRGLKARHLQMIALGGSIGTGLFIGSGSALRTGGAASLSICWTIVGLLAFSTIHALGELTTAYPVSGAFSAHSTKFIEPSFGFAIGWNYAIFWMVVLPAEIIAASLTLQFWNDTINPVAWVTIFYVFVMSINLFGVRGYGEAEYIFTMIKMVAIIGFLILGIVLVCGGGPTHGFVGGMYYRNPGPFTHGFKGVCTVFITAAYSLGGSELIGVTGAEAANPRKTLPSAIKQVFWRIMLFYLGSLTLISLLVSSEDKRLLGTSSADAEASPFVIAINNGGVKVLPSIMNAVILISVLSVGNSAVFGCSRTLASLAAQGLAPKCFNYIDRMGRPIYGIAANGVVGLLCYCVASKHESTVFAWLMSLCGLATVLTWFSICVSHIRFRLAMKVQGRSLDELAFKSQAGFWGSVFCSVILVLVLCLQFWVSLYPIGAEKPDVTNFFQNYLGAFILLGFYVARKLYVRKLWEFTPLNEIKLDAGRSAVDIDLMHQEIAEERALLASKGFLYRTYKFWC</sequence>
<dbReference type="EMBL" id="JAEUBG010002387">
    <property type="protein sequence ID" value="KAH3684628.1"/>
    <property type="molecule type" value="Genomic_DNA"/>
</dbReference>
<feature type="domain" description="Amino acid permease/ SLC12A" evidence="11">
    <location>
        <begin position="90"/>
        <end position="544"/>
    </location>
</feature>
<evidence type="ECO:0000256" key="2">
    <source>
        <dbReference type="ARBA" id="ARBA00006983"/>
    </source>
</evidence>
<evidence type="ECO:0000313" key="13">
    <source>
        <dbReference type="Proteomes" id="UP000774326"/>
    </source>
</evidence>
<keyword evidence="3" id="KW-0813">Transport</keyword>
<evidence type="ECO:0000256" key="8">
    <source>
        <dbReference type="ARBA" id="ARBA00023136"/>
    </source>
</evidence>
<feature type="region of interest" description="Disordered" evidence="9">
    <location>
        <begin position="1"/>
        <end position="37"/>
    </location>
</feature>
<dbReference type="NCBIfam" id="TIGR00913">
    <property type="entry name" value="2A0310"/>
    <property type="match status" value="1"/>
</dbReference>
<feature type="transmembrane region" description="Helical" evidence="10">
    <location>
        <begin position="313"/>
        <end position="332"/>
    </location>
</feature>
<dbReference type="AlphaFoldDB" id="A0A9P8Q5M2"/>
<feature type="compositionally biased region" description="Low complexity" evidence="9">
    <location>
        <begin position="17"/>
        <end position="27"/>
    </location>
</feature>
<dbReference type="Pfam" id="PF00324">
    <property type="entry name" value="AA_permease"/>
    <property type="match status" value="1"/>
</dbReference>
<reference evidence="12" key="1">
    <citation type="journal article" date="2021" name="Open Biol.">
        <title>Shared evolutionary footprints suggest mitochondrial oxidative damage underlies multiple complex I losses in fungi.</title>
        <authorList>
            <person name="Schikora-Tamarit M.A."/>
            <person name="Marcet-Houben M."/>
            <person name="Nosek J."/>
            <person name="Gabaldon T."/>
        </authorList>
    </citation>
    <scope>NUCLEOTIDE SEQUENCE</scope>
    <source>
        <strain evidence="12">CBS2887</strain>
    </source>
</reference>
<evidence type="ECO:0000256" key="7">
    <source>
        <dbReference type="ARBA" id="ARBA00022989"/>
    </source>
</evidence>
<evidence type="ECO:0000256" key="9">
    <source>
        <dbReference type="SAM" id="MobiDB-lite"/>
    </source>
</evidence>
<comment type="subcellular location">
    <subcellularLocation>
        <location evidence="1">Cell membrane</location>
        <topology evidence="1">Multi-pass membrane protein</topology>
    </subcellularLocation>
</comment>
<feature type="transmembrane region" description="Helical" evidence="10">
    <location>
        <begin position="413"/>
        <end position="433"/>
    </location>
</feature>
<gene>
    <name evidence="12" type="ORF">WICPIJ_004384</name>
</gene>
<name>A0A9P8Q5M2_WICPI</name>
<dbReference type="FunFam" id="1.20.1740.10:FF:000017">
    <property type="entry name" value="Amino acid permease"/>
    <property type="match status" value="1"/>
</dbReference>
<reference evidence="12" key="2">
    <citation type="submission" date="2021-01" db="EMBL/GenBank/DDBJ databases">
        <authorList>
            <person name="Schikora-Tamarit M.A."/>
        </authorList>
    </citation>
    <scope>NUCLEOTIDE SEQUENCE</scope>
    <source>
        <strain evidence="12">CBS2887</strain>
    </source>
</reference>
<accession>A0A9P8Q5M2</accession>
<evidence type="ECO:0000313" key="12">
    <source>
        <dbReference type="EMBL" id="KAH3684628.1"/>
    </source>
</evidence>
<protein>
    <recommendedName>
        <fullName evidence="11">Amino acid permease/ SLC12A domain-containing protein</fullName>
    </recommendedName>
</protein>
<feature type="transmembrane region" description="Helical" evidence="10">
    <location>
        <begin position="118"/>
        <end position="138"/>
    </location>
</feature>
<dbReference type="GO" id="GO:0005886">
    <property type="term" value="C:plasma membrane"/>
    <property type="evidence" value="ECO:0007669"/>
    <property type="project" value="UniProtKB-SubCell"/>
</dbReference>
<feature type="transmembrane region" description="Helical" evidence="10">
    <location>
        <begin position="199"/>
        <end position="218"/>
    </location>
</feature>
<evidence type="ECO:0000256" key="5">
    <source>
        <dbReference type="ARBA" id="ARBA00022692"/>
    </source>
</evidence>
<evidence type="ECO:0000256" key="4">
    <source>
        <dbReference type="ARBA" id="ARBA00022475"/>
    </source>
</evidence>
<keyword evidence="5 10" id="KW-0812">Transmembrane</keyword>
<feature type="transmembrane region" description="Helical" evidence="10">
    <location>
        <begin position="230"/>
        <end position="252"/>
    </location>
</feature>
<feature type="transmembrane region" description="Helical" evidence="10">
    <location>
        <begin position="439"/>
        <end position="464"/>
    </location>
</feature>
<dbReference type="OrthoDB" id="3900342at2759"/>
<dbReference type="InterPro" id="IPR004841">
    <property type="entry name" value="AA-permease/SLC12A_dom"/>
</dbReference>
<organism evidence="12 13">
    <name type="scientific">Wickerhamomyces pijperi</name>
    <name type="common">Yeast</name>
    <name type="synonym">Pichia pijperi</name>
    <dbReference type="NCBI Taxonomy" id="599730"/>
    <lineage>
        <taxon>Eukaryota</taxon>
        <taxon>Fungi</taxon>
        <taxon>Dikarya</taxon>
        <taxon>Ascomycota</taxon>
        <taxon>Saccharomycotina</taxon>
        <taxon>Saccharomycetes</taxon>
        <taxon>Phaffomycetales</taxon>
        <taxon>Wickerhamomycetaceae</taxon>
        <taxon>Wickerhamomyces</taxon>
    </lineage>
</organism>
<dbReference type="Proteomes" id="UP000774326">
    <property type="component" value="Unassembled WGS sequence"/>
</dbReference>
<keyword evidence="13" id="KW-1185">Reference proteome</keyword>
<dbReference type="InterPro" id="IPR050524">
    <property type="entry name" value="APC_YAT"/>
</dbReference>
<feature type="transmembrane region" description="Helical" evidence="10">
    <location>
        <begin position="93"/>
        <end position="112"/>
    </location>
</feature>
<keyword evidence="6" id="KW-0029">Amino-acid transport</keyword>
<evidence type="ECO:0000256" key="10">
    <source>
        <dbReference type="SAM" id="Phobius"/>
    </source>
</evidence>
<feature type="transmembrane region" description="Helical" evidence="10">
    <location>
        <begin position="367"/>
        <end position="392"/>
    </location>
</feature>
<comment type="similarity">
    <text evidence="2">Belongs to the amino acid-polyamine-organocation (APC) superfamily. YAT (TC 2.A.3.10) family.</text>
</comment>
<evidence type="ECO:0000256" key="6">
    <source>
        <dbReference type="ARBA" id="ARBA00022970"/>
    </source>
</evidence>
<dbReference type="InterPro" id="IPR004762">
    <property type="entry name" value="Amino_acid_permease_fungi"/>
</dbReference>
<feature type="transmembrane region" description="Helical" evidence="10">
    <location>
        <begin position="484"/>
        <end position="506"/>
    </location>
</feature>
<keyword evidence="8 10" id="KW-0472">Membrane</keyword>
<feature type="transmembrane region" description="Helical" evidence="10">
    <location>
        <begin position="172"/>
        <end position="193"/>
    </location>
</feature>
<evidence type="ECO:0000259" key="11">
    <source>
        <dbReference type="Pfam" id="PF00324"/>
    </source>
</evidence>
<dbReference type="Gene3D" id="1.20.1740.10">
    <property type="entry name" value="Amino acid/polyamine transporter I"/>
    <property type="match status" value="1"/>
</dbReference>
<feature type="transmembrane region" description="Helical" evidence="10">
    <location>
        <begin position="518"/>
        <end position="537"/>
    </location>
</feature>
<dbReference type="PANTHER" id="PTHR43341">
    <property type="entry name" value="AMINO ACID PERMEASE"/>
    <property type="match status" value="1"/>
</dbReference>
<evidence type="ECO:0000256" key="3">
    <source>
        <dbReference type="ARBA" id="ARBA00022448"/>
    </source>
</evidence>
<feature type="transmembrane region" description="Helical" evidence="10">
    <location>
        <begin position="272"/>
        <end position="292"/>
    </location>
</feature>
<keyword evidence="7 10" id="KW-1133">Transmembrane helix</keyword>
<dbReference type="PANTHER" id="PTHR43341:SF1">
    <property type="entry name" value="GENERAL AMINO-ACID PERMEASE GAP1"/>
    <property type="match status" value="1"/>
</dbReference>
<keyword evidence="4" id="KW-1003">Cell membrane</keyword>
<comment type="caution">
    <text evidence="12">The sequence shown here is derived from an EMBL/GenBank/DDBJ whole genome shotgun (WGS) entry which is preliminary data.</text>
</comment>
<proteinExistence type="inferred from homology"/>